<organism evidence="1 2">
    <name type="scientific">Dyella choica</name>
    <dbReference type="NCBI Taxonomy" id="1927959"/>
    <lineage>
        <taxon>Bacteria</taxon>
        <taxon>Pseudomonadati</taxon>
        <taxon>Pseudomonadota</taxon>
        <taxon>Gammaproteobacteria</taxon>
        <taxon>Lysobacterales</taxon>
        <taxon>Rhodanobacteraceae</taxon>
        <taxon>Dyella</taxon>
    </lineage>
</organism>
<keyword evidence="2" id="KW-1185">Reference proteome</keyword>
<evidence type="ECO:0000313" key="1">
    <source>
        <dbReference type="EMBL" id="RUL71453.1"/>
    </source>
</evidence>
<gene>
    <name evidence="1" type="ORF">EKH80_18885</name>
</gene>
<dbReference type="SUPFAM" id="SSF158446">
    <property type="entry name" value="IVS-encoded protein-like"/>
    <property type="match status" value="1"/>
</dbReference>
<sequence length="99" mass="10808">MFSPLRRVVVFVASCLAEGNARGPIKDYVRILSMPAGTLAGVEAQALLACRLGYFDDADGTKPRMAIHSSTRSIQALKKALVRWQETPCSPFPAHRSPH</sequence>
<dbReference type="Gene3D" id="1.20.1440.60">
    <property type="entry name" value="23S rRNA-intervening sequence"/>
    <property type="match status" value="1"/>
</dbReference>
<name>A0A432M1M8_9GAMM</name>
<protein>
    <submittedName>
        <fullName evidence="1">Four helix bundle protein</fullName>
    </submittedName>
</protein>
<dbReference type="EMBL" id="RYYV01000018">
    <property type="protein sequence ID" value="RUL71453.1"/>
    <property type="molecule type" value="Genomic_DNA"/>
</dbReference>
<dbReference type="Proteomes" id="UP000274358">
    <property type="component" value="Unassembled WGS sequence"/>
</dbReference>
<accession>A0A432M1M8</accession>
<dbReference type="InterPro" id="IPR036583">
    <property type="entry name" value="23S_rRNA_IVS_sf"/>
</dbReference>
<evidence type="ECO:0000313" key="2">
    <source>
        <dbReference type="Proteomes" id="UP000274358"/>
    </source>
</evidence>
<dbReference type="AlphaFoldDB" id="A0A432M1M8"/>
<reference evidence="1 2" key="1">
    <citation type="submission" date="2018-12" db="EMBL/GenBank/DDBJ databases">
        <title>Dyella dinghuensis sp. nov. DHOA06 and Dyella choica sp. nov. 4M-K27, isolated from forest soil.</title>
        <authorList>
            <person name="Qiu L.-H."/>
            <person name="Gao Z.-H."/>
        </authorList>
    </citation>
    <scope>NUCLEOTIDE SEQUENCE [LARGE SCALE GENOMIC DNA]</scope>
    <source>
        <strain evidence="1 2">4M-K27</strain>
    </source>
</reference>
<comment type="caution">
    <text evidence="1">The sequence shown here is derived from an EMBL/GenBank/DDBJ whole genome shotgun (WGS) entry which is preliminary data.</text>
</comment>
<proteinExistence type="predicted"/>